<dbReference type="Proteomes" id="UP000199058">
    <property type="component" value="Unassembled WGS sequence"/>
</dbReference>
<dbReference type="FunFam" id="3.30.1360.40:FF:000001">
    <property type="entry name" value="Ribosome-recycling factor"/>
    <property type="match status" value="1"/>
</dbReference>
<dbReference type="SUPFAM" id="SSF55194">
    <property type="entry name" value="Ribosome recycling factor, RRF"/>
    <property type="match status" value="1"/>
</dbReference>
<dbReference type="HAMAP" id="MF_00040">
    <property type="entry name" value="RRF"/>
    <property type="match status" value="1"/>
</dbReference>
<dbReference type="PANTHER" id="PTHR20982">
    <property type="entry name" value="RIBOSOME RECYCLING FACTOR"/>
    <property type="match status" value="1"/>
</dbReference>
<evidence type="ECO:0000313" key="10">
    <source>
        <dbReference type="Proteomes" id="UP000199058"/>
    </source>
</evidence>
<sequence>MINEIKKDTQERMDKSLESLQTAFNKIRTGRAHPSILDSIKVDYYGSDVPIGQVANVNVEDNRTLVVIPWEKTMVPVVEKAIMTSDLGLNPSTAGSNIRVPMPALTEETRKGYIKQARGEAENARIAVRNIRRDANNHLKALLKDKEISEDEERRAQDEIQKLTDQHTAEIDKLLASKEEDLMQI</sequence>
<dbReference type="EMBL" id="FOLH01000005">
    <property type="protein sequence ID" value="SFC38215.1"/>
    <property type="molecule type" value="Genomic_DNA"/>
</dbReference>
<evidence type="ECO:0000256" key="5">
    <source>
        <dbReference type="ARBA" id="ARBA00025050"/>
    </source>
</evidence>
<name>A0A1I1IPR9_9GAMM</name>
<dbReference type="Gene3D" id="3.30.1360.40">
    <property type="match status" value="1"/>
</dbReference>
<accession>A0A1I1IPR9</accession>
<dbReference type="NCBIfam" id="TIGR00496">
    <property type="entry name" value="frr"/>
    <property type="match status" value="1"/>
</dbReference>
<organism evidence="9 10">
    <name type="scientific">Marinospirillum celere</name>
    <dbReference type="NCBI Taxonomy" id="1122252"/>
    <lineage>
        <taxon>Bacteria</taxon>
        <taxon>Pseudomonadati</taxon>
        <taxon>Pseudomonadota</taxon>
        <taxon>Gammaproteobacteria</taxon>
        <taxon>Oceanospirillales</taxon>
        <taxon>Oceanospirillaceae</taxon>
        <taxon>Marinospirillum</taxon>
    </lineage>
</organism>
<feature type="coiled-coil region" evidence="7">
    <location>
        <begin position="114"/>
        <end position="166"/>
    </location>
</feature>
<dbReference type="InterPro" id="IPR036191">
    <property type="entry name" value="RRF_sf"/>
</dbReference>
<dbReference type="PANTHER" id="PTHR20982:SF3">
    <property type="entry name" value="MITOCHONDRIAL RIBOSOME RECYCLING FACTOR PSEUDO 1"/>
    <property type="match status" value="1"/>
</dbReference>
<dbReference type="FunFam" id="1.10.132.20:FF:000001">
    <property type="entry name" value="Ribosome-recycling factor"/>
    <property type="match status" value="1"/>
</dbReference>
<evidence type="ECO:0000256" key="2">
    <source>
        <dbReference type="ARBA" id="ARBA00005912"/>
    </source>
</evidence>
<dbReference type="GO" id="GO:0043023">
    <property type="term" value="F:ribosomal large subunit binding"/>
    <property type="evidence" value="ECO:0007669"/>
    <property type="project" value="TreeGrafter"/>
</dbReference>
<dbReference type="Gene3D" id="1.10.132.20">
    <property type="entry name" value="Ribosome-recycling factor"/>
    <property type="match status" value="1"/>
</dbReference>
<keyword evidence="10" id="KW-1185">Reference proteome</keyword>
<dbReference type="RefSeq" id="WP_091964093.1">
    <property type="nucleotide sequence ID" value="NZ_FOLH01000005.1"/>
</dbReference>
<evidence type="ECO:0000259" key="8">
    <source>
        <dbReference type="Pfam" id="PF01765"/>
    </source>
</evidence>
<comment type="subcellular location">
    <subcellularLocation>
        <location evidence="1 6">Cytoplasm</location>
    </subcellularLocation>
</comment>
<dbReference type="GO" id="GO:0005829">
    <property type="term" value="C:cytosol"/>
    <property type="evidence" value="ECO:0007669"/>
    <property type="project" value="GOC"/>
</dbReference>
<dbReference type="STRING" id="1122252.SAMN05660443_2440"/>
<reference evidence="9 10" key="1">
    <citation type="submission" date="2016-10" db="EMBL/GenBank/DDBJ databases">
        <authorList>
            <person name="de Groot N.N."/>
        </authorList>
    </citation>
    <scope>NUCLEOTIDE SEQUENCE [LARGE SCALE GENOMIC DNA]</scope>
    <source>
        <strain evidence="9 10">DSM 18438</strain>
    </source>
</reference>
<evidence type="ECO:0000256" key="3">
    <source>
        <dbReference type="ARBA" id="ARBA00022490"/>
    </source>
</evidence>
<proteinExistence type="inferred from homology"/>
<comment type="similarity">
    <text evidence="2 6">Belongs to the RRF family.</text>
</comment>
<evidence type="ECO:0000256" key="1">
    <source>
        <dbReference type="ARBA" id="ARBA00004496"/>
    </source>
</evidence>
<evidence type="ECO:0000313" key="9">
    <source>
        <dbReference type="EMBL" id="SFC38215.1"/>
    </source>
</evidence>
<keyword evidence="3 6" id="KW-0963">Cytoplasm</keyword>
<keyword evidence="4 6" id="KW-0648">Protein biosynthesis</keyword>
<protein>
    <recommendedName>
        <fullName evidence="6">Ribosome-recycling factor</fullName>
        <shortName evidence="6">RRF</shortName>
    </recommendedName>
    <alternativeName>
        <fullName evidence="6">Ribosome-releasing factor</fullName>
    </alternativeName>
</protein>
<evidence type="ECO:0000256" key="4">
    <source>
        <dbReference type="ARBA" id="ARBA00022917"/>
    </source>
</evidence>
<evidence type="ECO:0000256" key="7">
    <source>
        <dbReference type="SAM" id="Coils"/>
    </source>
</evidence>
<dbReference type="Pfam" id="PF01765">
    <property type="entry name" value="RRF"/>
    <property type="match status" value="1"/>
</dbReference>
<dbReference type="InterPro" id="IPR002661">
    <property type="entry name" value="Ribosome_recyc_fac"/>
</dbReference>
<gene>
    <name evidence="6" type="primary">frr</name>
    <name evidence="9" type="ORF">SAMN05660443_2440</name>
</gene>
<comment type="function">
    <text evidence="5 6">Responsible for the release of ribosomes from messenger RNA at the termination of protein biosynthesis. May increase the efficiency of translation by recycling ribosomes from one round of translation to another.</text>
</comment>
<dbReference type="OrthoDB" id="9804006at2"/>
<dbReference type="GO" id="GO:0002184">
    <property type="term" value="P:cytoplasmic translational termination"/>
    <property type="evidence" value="ECO:0007669"/>
    <property type="project" value="TreeGrafter"/>
</dbReference>
<dbReference type="InterPro" id="IPR023584">
    <property type="entry name" value="Ribosome_recyc_fac_dom"/>
</dbReference>
<dbReference type="CDD" id="cd00520">
    <property type="entry name" value="RRF"/>
    <property type="match status" value="1"/>
</dbReference>
<keyword evidence="7" id="KW-0175">Coiled coil</keyword>
<feature type="domain" description="Ribosome recycling factor" evidence="8">
    <location>
        <begin position="20"/>
        <end position="183"/>
    </location>
</feature>
<dbReference type="AlphaFoldDB" id="A0A1I1IPR9"/>
<evidence type="ECO:0000256" key="6">
    <source>
        <dbReference type="HAMAP-Rule" id="MF_00040"/>
    </source>
</evidence>